<protein>
    <submittedName>
        <fullName evidence="1">Uncharacterized protein</fullName>
    </submittedName>
</protein>
<reference evidence="2" key="1">
    <citation type="journal article" date="2012" name="Science">
        <title>The Paleozoic origin of enzymatic lignin decomposition reconstructed from 31 fungal genomes.</title>
        <authorList>
            <person name="Floudas D."/>
            <person name="Binder M."/>
            <person name="Riley R."/>
            <person name="Barry K."/>
            <person name="Blanchette R.A."/>
            <person name="Henrissat B."/>
            <person name="Martinez A.T."/>
            <person name="Otillar R."/>
            <person name="Spatafora J.W."/>
            <person name="Yadav J.S."/>
            <person name="Aerts A."/>
            <person name="Benoit I."/>
            <person name="Boyd A."/>
            <person name="Carlson A."/>
            <person name="Copeland A."/>
            <person name="Coutinho P.M."/>
            <person name="de Vries R.P."/>
            <person name="Ferreira P."/>
            <person name="Findley K."/>
            <person name="Foster B."/>
            <person name="Gaskell J."/>
            <person name="Glotzer D."/>
            <person name="Gorecki P."/>
            <person name="Heitman J."/>
            <person name="Hesse C."/>
            <person name="Hori C."/>
            <person name="Igarashi K."/>
            <person name="Jurgens J.A."/>
            <person name="Kallen N."/>
            <person name="Kersten P."/>
            <person name="Kohler A."/>
            <person name="Kuees U."/>
            <person name="Kumar T.K.A."/>
            <person name="Kuo A."/>
            <person name="LaButti K."/>
            <person name="Larrondo L.F."/>
            <person name="Lindquist E."/>
            <person name="Ling A."/>
            <person name="Lombard V."/>
            <person name="Lucas S."/>
            <person name="Lundell T."/>
            <person name="Martin R."/>
            <person name="McLaughlin D.J."/>
            <person name="Morgenstern I."/>
            <person name="Morin E."/>
            <person name="Murat C."/>
            <person name="Nagy L.G."/>
            <person name="Nolan M."/>
            <person name="Ohm R.A."/>
            <person name="Patyshakuliyeva A."/>
            <person name="Rokas A."/>
            <person name="Ruiz-Duenas F.J."/>
            <person name="Sabat G."/>
            <person name="Salamov A."/>
            <person name="Samejima M."/>
            <person name="Schmutz J."/>
            <person name="Slot J.C."/>
            <person name="St John F."/>
            <person name="Stenlid J."/>
            <person name="Sun H."/>
            <person name="Sun S."/>
            <person name="Syed K."/>
            <person name="Tsang A."/>
            <person name="Wiebenga A."/>
            <person name="Young D."/>
            <person name="Pisabarro A."/>
            <person name="Eastwood D.C."/>
            <person name="Martin F."/>
            <person name="Cullen D."/>
            <person name="Grigoriev I.V."/>
            <person name="Hibbett D.S."/>
        </authorList>
    </citation>
    <scope>NUCLEOTIDE SEQUENCE [LARGE SCALE GENOMIC DNA]</scope>
    <source>
        <strain evidence="2">TFB10046</strain>
    </source>
</reference>
<sequence length="163" mass="17797">MYGADLNDAVVDVLDELHEHGSVRPLVDAELVLREATESGNETKQNICRGNISAAEKEDVREGASGCELQRGLVRQELLEEVEVKMRNFFDLIVVVGANVDAEEDCEGMIRLVELSGELGDAGAHEFIALVTLLSTALRPTLGRSSVDVFVWHGCTIFVADRT</sequence>
<evidence type="ECO:0000313" key="2">
    <source>
        <dbReference type="Proteomes" id="UP000006514"/>
    </source>
</evidence>
<evidence type="ECO:0000313" key="1">
    <source>
        <dbReference type="EMBL" id="EJD32930.1"/>
    </source>
</evidence>
<dbReference type="AlphaFoldDB" id="J0WMB6"/>
<organism evidence="1 2">
    <name type="scientific">Auricularia subglabra (strain TFB-10046 / SS5)</name>
    <name type="common">White-rot fungus</name>
    <name type="synonym">Auricularia delicata (strain TFB10046)</name>
    <dbReference type="NCBI Taxonomy" id="717982"/>
    <lineage>
        <taxon>Eukaryota</taxon>
        <taxon>Fungi</taxon>
        <taxon>Dikarya</taxon>
        <taxon>Basidiomycota</taxon>
        <taxon>Agaricomycotina</taxon>
        <taxon>Agaricomycetes</taxon>
        <taxon>Auriculariales</taxon>
        <taxon>Auriculariaceae</taxon>
        <taxon>Auricularia</taxon>
    </lineage>
</organism>
<dbReference type="Proteomes" id="UP000006514">
    <property type="component" value="Unassembled WGS sequence"/>
</dbReference>
<name>J0WMB6_AURST</name>
<dbReference type="KEGG" id="adl:AURDEDRAFT_131932"/>
<proteinExistence type="predicted"/>
<dbReference type="InParanoid" id="J0WMB6"/>
<accession>J0WMB6</accession>
<gene>
    <name evidence="1" type="ORF">AURDEDRAFT_131932</name>
</gene>
<dbReference type="EMBL" id="JH688550">
    <property type="protein sequence ID" value="EJD32930.1"/>
    <property type="molecule type" value="Genomic_DNA"/>
</dbReference>
<keyword evidence="2" id="KW-1185">Reference proteome</keyword>